<protein>
    <submittedName>
        <fullName evidence="1">Uncharacterized protein</fullName>
    </submittedName>
</protein>
<organism evidence="1 2">
    <name type="scientific">Mycolicibacterium arenosum</name>
    <dbReference type="NCBI Taxonomy" id="2952157"/>
    <lineage>
        <taxon>Bacteria</taxon>
        <taxon>Bacillati</taxon>
        <taxon>Actinomycetota</taxon>
        <taxon>Actinomycetes</taxon>
        <taxon>Mycobacteriales</taxon>
        <taxon>Mycobacteriaceae</taxon>
        <taxon>Mycolicibacterium</taxon>
    </lineage>
</organism>
<evidence type="ECO:0000313" key="2">
    <source>
        <dbReference type="Proteomes" id="UP001651690"/>
    </source>
</evidence>
<dbReference type="RefSeq" id="WP_255064322.1">
    <property type="nucleotide sequence ID" value="NZ_JANDBD010000016.1"/>
</dbReference>
<evidence type="ECO:0000313" key="1">
    <source>
        <dbReference type="EMBL" id="MCP9276324.1"/>
    </source>
</evidence>
<name>A0ABT1MAY1_9MYCO</name>
<dbReference type="Proteomes" id="UP001651690">
    <property type="component" value="Unassembled WGS sequence"/>
</dbReference>
<gene>
    <name evidence="1" type="ORF">NM203_29455</name>
</gene>
<comment type="caution">
    <text evidence="1">The sequence shown here is derived from an EMBL/GenBank/DDBJ whole genome shotgun (WGS) entry which is preliminary data.</text>
</comment>
<proteinExistence type="predicted"/>
<reference evidence="1 2" key="1">
    <citation type="submission" date="2022-06" db="EMBL/GenBank/DDBJ databases">
        <title>Mycolicibacterium sp. CAU 1645 isolated from seawater.</title>
        <authorList>
            <person name="Kim W."/>
        </authorList>
    </citation>
    <scope>NUCLEOTIDE SEQUENCE [LARGE SCALE GENOMIC DNA]</scope>
    <source>
        <strain evidence="1 2">CAU 1645</strain>
    </source>
</reference>
<accession>A0ABT1MAY1</accession>
<keyword evidence="2" id="KW-1185">Reference proteome</keyword>
<dbReference type="EMBL" id="JANDBD010000016">
    <property type="protein sequence ID" value="MCP9276324.1"/>
    <property type="molecule type" value="Genomic_DNA"/>
</dbReference>
<sequence>MTPAAASVAAATAVATPVATLPSRVAAAAARDFERLRNESSDLQMVKRLAWQLLAASESGRSFALWAVGVMYSATGERQVVAVSHHGAGYVPPGIAVPTDLRMAWADPIISDSFRQRWTGNLDPAATLVAYAELKAGESAAWRLGAAATTWAEVNALMTAAQRWGTEWAACSGMNMPGGIEKQALTVGAETTHRLAGEFPVLANRVAELKPRGLDQRAAKLITDALVSEARLVVVTSSTMPGESRLPANFDNVWPAAAESTVSAAERARFAEAVQQQWLSVGIAQPGWDQERSASIDTEYRGQWLISRALEAVLGWIADPGTDGKPAELPMADIVYAAAHAHLDGRGTGWITDLFVQAERHRL</sequence>